<evidence type="ECO:0000313" key="4">
    <source>
        <dbReference type="EMBL" id="SEJ97600.1"/>
    </source>
</evidence>
<sequence length="255" mass="27549">MTLSAKCHAGRNGIDRFRTSGATKVVFPRRADAVEAIMLNTSGGLTGGDRFQADARAGPDSQLVLTTQAAERAYRSQSGTARIRTRLSAAEGATLHWLPQEMIVFDGAALDRRLDLDVAGGAEAVLVEPVIFGRRAMGETRVSGVFRDRITVTRGGTPLYCDRIDLSGLMSARLCRPAIARGLTALASALYIGPRAEALLRLVREILPRTGGASLVAPDFLTIRLLAEDSYLLRQTLVPVLECLTRSVLPKFWSL</sequence>
<dbReference type="STRING" id="1227549.SAMN05444007_11039"/>
<dbReference type="EMBL" id="FNYD01000010">
    <property type="protein sequence ID" value="SEJ97600.1"/>
    <property type="molecule type" value="Genomic_DNA"/>
</dbReference>
<gene>
    <name evidence="3" type="primary">ureD</name>
    <name evidence="4" type="ORF">SAMN05444007_11039</name>
</gene>
<comment type="subunit">
    <text evidence="3">UreD, UreF and UreG form a complex that acts as a GTP-hydrolysis-dependent molecular chaperone, activating the urease apoprotein by helping to assemble the nickel containing metallocenter of UreC. The UreE protein probably delivers the nickel.</text>
</comment>
<reference evidence="4 5" key="1">
    <citation type="submission" date="2016-10" db="EMBL/GenBank/DDBJ databases">
        <authorList>
            <person name="de Groot N.N."/>
        </authorList>
    </citation>
    <scope>NUCLEOTIDE SEQUENCE [LARGE SCALE GENOMIC DNA]</scope>
    <source>
        <strain evidence="4 5">DSM 29340</strain>
    </source>
</reference>
<comment type="subcellular location">
    <subcellularLocation>
        <location evidence="3">Cytoplasm</location>
    </subcellularLocation>
</comment>
<dbReference type="PANTHER" id="PTHR33643">
    <property type="entry name" value="UREASE ACCESSORY PROTEIN D"/>
    <property type="match status" value="1"/>
</dbReference>
<dbReference type="InterPro" id="IPR002669">
    <property type="entry name" value="UreD"/>
</dbReference>
<name>A0A1H7DEG3_9RHOB</name>
<comment type="function">
    <text evidence="3">Required for maturation of urease via the functional incorporation of the urease nickel metallocenter.</text>
</comment>
<keyword evidence="2 3" id="KW-0143">Chaperone</keyword>
<keyword evidence="5" id="KW-1185">Reference proteome</keyword>
<accession>A0A1H7DEG3</accession>
<proteinExistence type="inferred from homology"/>
<dbReference type="PANTHER" id="PTHR33643:SF1">
    <property type="entry name" value="UREASE ACCESSORY PROTEIN D"/>
    <property type="match status" value="1"/>
</dbReference>
<dbReference type="Proteomes" id="UP000199379">
    <property type="component" value="Unassembled WGS sequence"/>
</dbReference>
<evidence type="ECO:0000313" key="5">
    <source>
        <dbReference type="Proteomes" id="UP000199379"/>
    </source>
</evidence>
<dbReference type="Pfam" id="PF01774">
    <property type="entry name" value="UreD"/>
    <property type="match status" value="1"/>
</dbReference>
<organism evidence="4 5">
    <name type="scientific">Cribrihabitans marinus</name>
    <dbReference type="NCBI Taxonomy" id="1227549"/>
    <lineage>
        <taxon>Bacteria</taxon>
        <taxon>Pseudomonadati</taxon>
        <taxon>Pseudomonadota</taxon>
        <taxon>Alphaproteobacteria</taxon>
        <taxon>Rhodobacterales</taxon>
        <taxon>Paracoccaceae</taxon>
        <taxon>Cribrihabitans</taxon>
    </lineage>
</organism>
<comment type="similarity">
    <text evidence="1 3">Belongs to the UreD family.</text>
</comment>
<keyword evidence="3" id="KW-0996">Nickel insertion</keyword>
<dbReference type="GO" id="GO:0016151">
    <property type="term" value="F:nickel cation binding"/>
    <property type="evidence" value="ECO:0007669"/>
    <property type="project" value="UniProtKB-UniRule"/>
</dbReference>
<protein>
    <recommendedName>
        <fullName evidence="3">Urease accessory protein UreD</fullName>
    </recommendedName>
</protein>
<dbReference type="GO" id="GO:0005737">
    <property type="term" value="C:cytoplasm"/>
    <property type="evidence" value="ECO:0007669"/>
    <property type="project" value="UniProtKB-SubCell"/>
</dbReference>
<evidence type="ECO:0000256" key="2">
    <source>
        <dbReference type="ARBA" id="ARBA00023186"/>
    </source>
</evidence>
<keyword evidence="3" id="KW-0963">Cytoplasm</keyword>
<dbReference type="AlphaFoldDB" id="A0A1H7DEG3"/>
<dbReference type="HAMAP" id="MF_01384">
    <property type="entry name" value="UreD"/>
    <property type="match status" value="1"/>
</dbReference>
<dbReference type="RefSeq" id="WP_229724268.1">
    <property type="nucleotide sequence ID" value="NZ_BMGV01000010.1"/>
</dbReference>
<evidence type="ECO:0000256" key="1">
    <source>
        <dbReference type="ARBA" id="ARBA00007177"/>
    </source>
</evidence>
<evidence type="ECO:0000256" key="3">
    <source>
        <dbReference type="HAMAP-Rule" id="MF_01384"/>
    </source>
</evidence>